<dbReference type="Pfam" id="PF13452">
    <property type="entry name" value="FAS1_DH_region"/>
    <property type="match status" value="1"/>
</dbReference>
<dbReference type="OrthoDB" id="5415111at2"/>
<dbReference type="InterPro" id="IPR016709">
    <property type="entry name" value="HadA-like"/>
</dbReference>
<feature type="domain" description="FAS1-like dehydratase" evidence="1">
    <location>
        <begin position="9"/>
        <end position="116"/>
    </location>
</feature>
<evidence type="ECO:0000313" key="3">
    <source>
        <dbReference type="Proteomes" id="UP000321685"/>
    </source>
</evidence>
<protein>
    <submittedName>
        <fullName evidence="2">UPF0336 protein</fullName>
    </submittedName>
</protein>
<sequence>MSTEPDCRVGLEVAPWSYQVGREKIREFARVLGHREAWYYDREAARAAGFRDVVAPPLFAVVYGRWMEPLIMEPALGVDYRRMLHGAQEFSFGAPVCSGDVVTTTARLDGVSTKKDLTFFELSSVSLVQSEAGTALASEGRWTMIVRGGRE</sequence>
<dbReference type="CDD" id="cd03441">
    <property type="entry name" value="R_hydratase_like"/>
    <property type="match status" value="1"/>
</dbReference>
<organism evidence="2 3">
    <name type="scientific">Pseudonocardia sulfidoxydans NBRC 16205</name>
    <dbReference type="NCBI Taxonomy" id="1223511"/>
    <lineage>
        <taxon>Bacteria</taxon>
        <taxon>Bacillati</taxon>
        <taxon>Actinomycetota</taxon>
        <taxon>Actinomycetes</taxon>
        <taxon>Pseudonocardiales</taxon>
        <taxon>Pseudonocardiaceae</taxon>
        <taxon>Pseudonocardia</taxon>
    </lineage>
</organism>
<name>A0A511DIY4_9PSEU</name>
<dbReference type="PIRSF" id="PIRSF018072">
    <property type="entry name" value="UCP018072"/>
    <property type="match status" value="1"/>
</dbReference>
<gene>
    <name evidence="2" type="ORF">PSU4_26780</name>
</gene>
<comment type="caution">
    <text evidence="2">The sequence shown here is derived from an EMBL/GenBank/DDBJ whole genome shotgun (WGS) entry which is preliminary data.</text>
</comment>
<dbReference type="InterPro" id="IPR039569">
    <property type="entry name" value="FAS1-like_DH_region"/>
</dbReference>
<dbReference type="AlphaFoldDB" id="A0A511DIY4"/>
<dbReference type="Gene3D" id="3.10.129.10">
    <property type="entry name" value="Hotdog Thioesterase"/>
    <property type="match status" value="1"/>
</dbReference>
<proteinExistence type="predicted"/>
<dbReference type="RefSeq" id="WP_147107362.1">
    <property type="nucleotide sequence ID" value="NZ_BJVJ01000023.1"/>
</dbReference>
<dbReference type="SUPFAM" id="SSF54637">
    <property type="entry name" value="Thioesterase/thiol ester dehydrase-isomerase"/>
    <property type="match status" value="1"/>
</dbReference>
<evidence type="ECO:0000313" key="2">
    <source>
        <dbReference type="EMBL" id="GEL23724.1"/>
    </source>
</evidence>
<dbReference type="EMBL" id="BJVJ01000023">
    <property type="protein sequence ID" value="GEL23724.1"/>
    <property type="molecule type" value="Genomic_DNA"/>
</dbReference>
<keyword evidence="3" id="KW-1185">Reference proteome</keyword>
<accession>A0A511DIY4</accession>
<reference evidence="2 3" key="1">
    <citation type="submission" date="2019-07" db="EMBL/GenBank/DDBJ databases">
        <title>Whole genome shotgun sequence of Pseudonocardia sulfidoxydans NBRC 16205.</title>
        <authorList>
            <person name="Hosoyama A."/>
            <person name="Uohara A."/>
            <person name="Ohji S."/>
            <person name="Ichikawa N."/>
        </authorList>
    </citation>
    <scope>NUCLEOTIDE SEQUENCE [LARGE SCALE GENOMIC DNA]</scope>
    <source>
        <strain evidence="2 3">NBRC 16205</strain>
    </source>
</reference>
<dbReference type="Proteomes" id="UP000321685">
    <property type="component" value="Unassembled WGS sequence"/>
</dbReference>
<evidence type="ECO:0000259" key="1">
    <source>
        <dbReference type="Pfam" id="PF13452"/>
    </source>
</evidence>
<dbReference type="InterPro" id="IPR029069">
    <property type="entry name" value="HotDog_dom_sf"/>
</dbReference>